<dbReference type="InterPro" id="IPR050789">
    <property type="entry name" value="Diverse_Enzym_Activities"/>
</dbReference>
<protein>
    <submittedName>
        <fullName evidence="3">CubicO group peptidase (Beta-lactamase class C family)</fullName>
    </submittedName>
    <submittedName>
        <fullName evidence="4">Serine hydrolase</fullName>
    </submittedName>
</protein>
<dbReference type="InterPro" id="IPR012338">
    <property type="entry name" value="Beta-lactam/transpept-like"/>
</dbReference>
<evidence type="ECO:0000313" key="4">
    <source>
        <dbReference type="EMBL" id="MXP37129.1"/>
    </source>
</evidence>
<keyword evidence="4" id="KW-0378">Hydrolase</keyword>
<dbReference type="GO" id="GO:0016787">
    <property type="term" value="F:hydrolase activity"/>
    <property type="evidence" value="ECO:0007669"/>
    <property type="project" value="UniProtKB-KW"/>
</dbReference>
<dbReference type="Proteomes" id="UP000548685">
    <property type="component" value="Unassembled WGS sequence"/>
</dbReference>
<reference evidence="4 5" key="1">
    <citation type="submission" date="2019-12" db="EMBL/GenBank/DDBJ databases">
        <title>Genomic-based taxomic classification of the family Erythrobacteraceae.</title>
        <authorList>
            <person name="Xu L."/>
        </authorList>
    </citation>
    <scope>NUCLEOTIDE SEQUENCE [LARGE SCALE GENOMIC DNA]</scope>
    <source>
        <strain evidence="4 5">JCM 10282</strain>
    </source>
</reference>
<keyword evidence="1" id="KW-0732">Signal</keyword>
<name>A0A6I4UIH0_9SPHN</name>
<feature type="signal peptide" evidence="1">
    <location>
        <begin position="1"/>
        <end position="21"/>
    </location>
</feature>
<dbReference type="EMBL" id="JACICE010000001">
    <property type="protein sequence ID" value="MBB3775247.1"/>
    <property type="molecule type" value="Genomic_DNA"/>
</dbReference>
<dbReference type="InterPro" id="IPR001466">
    <property type="entry name" value="Beta-lactam-related"/>
</dbReference>
<accession>A0A6I4UIH0</accession>
<feature type="domain" description="Beta-lactamase-related" evidence="2">
    <location>
        <begin position="41"/>
        <end position="386"/>
    </location>
</feature>
<proteinExistence type="predicted"/>
<evidence type="ECO:0000256" key="1">
    <source>
        <dbReference type="SAM" id="SignalP"/>
    </source>
</evidence>
<comment type="caution">
    <text evidence="4">The sequence shown here is derived from an EMBL/GenBank/DDBJ whole genome shotgun (WGS) entry which is preliminary data.</text>
</comment>
<dbReference type="SUPFAM" id="SSF56601">
    <property type="entry name" value="beta-lactamase/transpeptidase-like"/>
    <property type="match status" value="1"/>
</dbReference>
<evidence type="ECO:0000259" key="2">
    <source>
        <dbReference type="Pfam" id="PF00144"/>
    </source>
</evidence>
<dbReference type="RefSeq" id="WP_237440630.1">
    <property type="nucleotide sequence ID" value="NZ_WTYB01000001.1"/>
</dbReference>
<dbReference type="EMBL" id="WTYB01000001">
    <property type="protein sequence ID" value="MXP37129.1"/>
    <property type="molecule type" value="Genomic_DNA"/>
</dbReference>
<dbReference type="Proteomes" id="UP000430021">
    <property type="component" value="Unassembled WGS sequence"/>
</dbReference>
<reference evidence="3 6" key="2">
    <citation type="submission" date="2020-08" db="EMBL/GenBank/DDBJ databases">
        <title>Genomic Encyclopedia of Type Strains, Phase IV (KMG-IV): sequencing the most valuable type-strain genomes for metagenomic binning, comparative biology and taxonomic classification.</title>
        <authorList>
            <person name="Goeker M."/>
        </authorList>
    </citation>
    <scope>NUCLEOTIDE SEQUENCE [LARGE SCALE GENOMIC DNA]</scope>
    <source>
        <strain evidence="3 6">DSM 8510</strain>
    </source>
</reference>
<organism evidence="4 5">
    <name type="scientific">Erythrobacter ramosus</name>
    <dbReference type="NCBI Taxonomy" id="35811"/>
    <lineage>
        <taxon>Bacteria</taxon>
        <taxon>Pseudomonadati</taxon>
        <taxon>Pseudomonadota</taxon>
        <taxon>Alphaproteobacteria</taxon>
        <taxon>Sphingomonadales</taxon>
        <taxon>Erythrobacteraceae</taxon>
        <taxon>Erythrobacter/Porphyrobacter group</taxon>
        <taxon>Erythrobacter</taxon>
    </lineage>
</organism>
<gene>
    <name evidence="3" type="ORF">FHS52_001190</name>
    <name evidence="4" type="ORF">GRI59_00700</name>
</gene>
<sequence>MIRWLMAFLAAISSLAGTASAAPRENPEPAKFAEAWRDLSDAVSRGATEQRVVGGTIAFRANGKTLGTSSFGYADLQAGRVATADTLYHWASMTKMVTAVALLQLRDAGKLSLDDPIVKYLPELRAVHDPYGPIDQITLKMLLNHSSGFRSPTFPWGGNKPWHPREPAEWSQVAAMMPYSEIEFEPGTKYGYSNPGMSFLGRVIEIVSGENYQQYVEKHVLWPLDMRKTYFDLTPPYLLPLRSNNYLIENGVRTAQGLDFSTGATVANGGLNGPIDDMLRWADFLLGVNDNGRYDLVLSRQTLEQMWQPVHPTDKWTPQFGESMGQMFFVIDDRPSEEQIPVRYIGHTGSQLGFECFLYIDPISKTAAVAAWNTRPLDSDRVVLRDVRRGFFDRVFPLFRTVP</sequence>
<dbReference type="AlphaFoldDB" id="A0A6I4UIH0"/>
<dbReference type="Gene3D" id="3.40.710.10">
    <property type="entry name" value="DD-peptidase/beta-lactamase superfamily"/>
    <property type="match status" value="1"/>
</dbReference>
<feature type="chain" id="PRO_5026339127" evidence="1">
    <location>
        <begin position="22"/>
        <end position="403"/>
    </location>
</feature>
<dbReference type="PANTHER" id="PTHR43283">
    <property type="entry name" value="BETA-LACTAMASE-RELATED"/>
    <property type="match status" value="1"/>
</dbReference>
<keyword evidence="6" id="KW-1185">Reference proteome</keyword>
<evidence type="ECO:0000313" key="5">
    <source>
        <dbReference type="Proteomes" id="UP000430021"/>
    </source>
</evidence>
<evidence type="ECO:0000313" key="6">
    <source>
        <dbReference type="Proteomes" id="UP000548685"/>
    </source>
</evidence>
<evidence type="ECO:0000313" key="3">
    <source>
        <dbReference type="EMBL" id="MBB3775247.1"/>
    </source>
</evidence>
<dbReference type="Pfam" id="PF00144">
    <property type="entry name" value="Beta-lactamase"/>
    <property type="match status" value="1"/>
</dbReference>